<dbReference type="EMBL" id="PYUC01000006">
    <property type="protein sequence ID" value="PTB20110.1"/>
    <property type="molecule type" value="Genomic_DNA"/>
</dbReference>
<dbReference type="PANTHER" id="PTHR46847">
    <property type="entry name" value="D-ALLOSE-BINDING PERIPLASMIC PROTEIN-RELATED"/>
    <property type="match status" value="1"/>
</dbReference>
<feature type="signal peptide" evidence="4">
    <location>
        <begin position="1"/>
        <end position="24"/>
    </location>
</feature>
<organism evidence="6 7">
    <name type="scientific">Trinickia symbiotica</name>
    <dbReference type="NCBI Taxonomy" id="863227"/>
    <lineage>
        <taxon>Bacteria</taxon>
        <taxon>Pseudomonadati</taxon>
        <taxon>Pseudomonadota</taxon>
        <taxon>Betaproteobacteria</taxon>
        <taxon>Burkholderiales</taxon>
        <taxon>Burkholderiaceae</taxon>
        <taxon>Trinickia</taxon>
    </lineage>
</organism>
<dbReference type="InterPro" id="IPR028082">
    <property type="entry name" value="Peripla_BP_I"/>
</dbReference>
<evidence type="ECO:0000256" key="2">
    <source>
        <dbReference type="ARBA" id="ARBA00007639"/>
    </source>
</evidence>
<feature type="chain" id="PRO_5015501276" evidence="4">
    <location>
        <begin position="25"/>
        <end position="384"/>
    </location>
</feature>
<dbReference type="InterPro" id="IPR025997">
    <property type="entry name" value="SBP_2_dom"/>
</dbReference>
<dbReference type="RefSeq" id="WP_107151178.1">
    <property type="nucleotide sequence ID" value="NZ_PYUC01000006.1"/>
</dbReference>
<gene>
    <name evidence="6" type="ORF">C9I57_13460</name>
</gene>
<evidence type="ECO:0000256" key="1">
    <source>
        <dbReference type="ARBA" id="ARBA00004196"/>
    </source>
</evidence>
<dbReference type="PANTHER" id="PTHR46847:SF1">
    <property type="entry name" value="D-ALLOSE-BINDING PERIPLASMIC PROTEIN-RELATED"/>
    <property type="match status" value="1"/>
</dbReference>
<evidence type="ECO:0000259" key="5">
    <source>
        <dbReference type="Pfam" id="PF13407"/>
    </source>
</evidence>
<dbReference type="GO" id="GO:0030313">
    <property type="term" value="C:cell envelope"/>
    <property type="evidence" value="ECO:0007669"/>
    <property type="project" value="UniProtKB-SubCell"/>
</dbReference>
<proteinExistence type="inferred from homology"/>
<keyword evidence="3 4" id="KW-0732">Signal</keyword>
<dbReference type="Proteomes" id="UP000240638">
    <property type="component" value="Unassembled WGS sequence"/>
</dbReference>
<comment type="similarity">
    <text evidence="2">Belongs to the bacterial solute-binding protein 2 family.</text>
</comment>
<protein>
    <submittedName>
        <fullName evidence="6">Sugar ABC transporter substrate-binding protein</fullName>
    </submittedName>
</protein>
<dbReference type="GO" id="GO:0030246">
    <property type="term" value="F:carbohydrate binding"/>
    <property type="evidence" value="ECO:0007669"/>
    <property type="project" value="UniProtKB-ARBA"/>
</dbReference>
<name>A0A2T3XUA9_9BURK</name>
<dbReference type="AlphaFoldDB" id="A0A2T3XUA9"/>
<feature type="domain" description="Periplasmic binding protein" evidence="5">
    <location>
        <begin position="77"/>
        <end position="340"/>
    </location>
</feature>
<evidence type="ECO:0000313" key="6">
    <source>
        <dbReference type="EMBL" id="PTB20110.1"/>
    </source>
</evidence>
<dbReference type="Gene3D" id="3.40.50.2300">
    <property type="match status" value="2"/>
</dbReference>
<evidence type="ECO:0000256" key="3">
    <source>
        <dbReference type="ARBA" id="ARBA00022729"/>
    </source>
</evidence>
<evidence type="ECO:0000256" key="4">
    <source>
        <dbReference type="SAM" id="SignalP"/>
    </source>
</evidence>
<dbReference type="SUPFAM" id="SSF53822">
    <property type="entry name" value="Periplasmic binding protein-like I"/>
    <property type="match status" value="1"/>
</dbReference>
<comment type="caution">
    <text evidence="6">The sequence shown here is derived from an EMBL/GenBank/DDBJ whole genome shotgun (WGS) entry which is preliminary data.</text>
</comment>
<accession>A0A2T3XUA9</accession>
<reference evidence="6 7" key="1">
    <citation type="submission" date="2018-03" db="EMBL/GenBank/DDBJ databases">
        <title>Whole genome analyses suggest that Burkholderia sensu lato contains two further novel genera in the rhizoxinica-symbiotica group Mycetohabitans gen. nov., and Trinickia gen. nov.: implications for the evolution of diazotrophy and nodulation in the Burkholderiaceae.</title>
        <authorList>
            <person name="Estrada De Los Santos P."/>
            <person name="Palmer M."/>
            <person name="Chavez-Ramirez B."/>
            <person name="Steenkamp E.T."/>
            <person name="Hirsch A.M."/>
            <person name="Manyaka P."/>
            <person name="Maluk M."/>
            <person name="Lafos M."/>
            <person name="Crook M."/>
            <person name="Gross E."/>
            <person name="Simon M.F."/>
            <person name="Bueno Dos Reis Junior F."/>
            <person name="Poole P.S."/>
            <person name="Venter S.N."/>
            <person name="James E.K."/>
        </authorList>
    </citation>
    <scope>NUCLEOTIDE SEQUENCE [LARGE SCALE GENOMIC DNA]</scope>
    <source>
        <strain evidence="6 7">JPY-366</strain>
    </source>
</reference>
<evidence type="ECO:0000313" key="7">
    <source>
        <dbReference type="Proteomes" id="UP000240638"/>
    </source>
</evidence>
<sequence>MRTLGKSIQGLLLVWTLVCLPAIAAAQALSTAAPGASVSATNKFLAEAERVVDAASRPAAPWDGPRTGPRAQRGKQIAVVAEDLRNGGILGVVDGVLEAAKVIGWSVKIFDAGGMPDLRLKMLGNALASRPDGLIIVGGDARALLPGLQPFAERHLPIVGWHVAAKAGPVPGTPVAMNVSTDPLEVARVTALAAIVQSHGSAGVVVFTDTNFQVAQSKANAMAAVVRACSGCKLLEVRDVAISRAGELMPDTTRALLKNYGKRWSYALAINDIYFDYAAPVLTQAGLQNSALSMLSAGDGSESAFLRIRTGTFQTGTVAEPLNLHGWQLVDEMNRLLAGEDVTGYVFPVHLVTAGNVTADGGDRLVYDPDNGYRDIYRHIWQRP</sequence>
<dbReference type="Pfam" id="PF13407">
    <property type="entry name" value="Peripla_BP_4"/>
    <property type="match status" value="1"/>
</dbReference>
<comment type="subcellular location">
    <subcellularLocation>
        <location evidence="1">Cell envelope</location>
    </subcellularLocation>
</comment>